<dbReference type="InterPro" id="IPR032675">
    <property type="entry name" value="LRR_dom_sf"/>
</dbReference>
<keyword evidence="1 2" id="KW-0732">Signal</keyword>
<evidence type="ECO:0000313" key="3">
    <source>
        <dbReference type="EMBL" id="VAH81157.1"/>
    </source>
</evidence>
<name>A0A9R1S4W0_TRITD</name>
<evidence type="ECO:0000256" key="1">
    <source>
        <dbReference type="ARBA" id="ARBA00022729"/>
    </source>
</evidence>
<protein>
    <submittedName>
        <fullName evidence="3">Uncharacterized protein</fullName>
    </submittedName>
</protein>
<keyword evidence="4" id="KW-1185">Reference proteome</keyword>
<dbReference type="PANTHER" id="PTHR47988">
    <property type="entry name" value="SOMATIC EMBRYOGENESIS RECEPTOR KINASE 1"/>
    <property type="match status" value="1"/>
</dbReference>
<proteinExistence type="predicted"/>
<dbReference type="Gene3D" id="3.80.10.10">
    <property type="entry name" value="Ribonuclease Inhibitor"/>
    <property type="match status" value="1"/>
</dbReference>
<dbReference type="Gramene" id="TRITD3Bv1G192720.2">
    <property type="protein sequence ID" value="TRITD3Bv1G192720.2"/>
    <property type="gene ID" value="TRITD3Bv1G192720"/>
</dbReference>
<organism evidence="3 4">
    <name type="scientific">Triticum turgidum subsp. durum</name>
    <name type="common">Durum wheat</name>
    <name type="synonym">Triticum durum</name>
    <dbReference type="NCBI Taxonomy" id="4567"/>
    <lineage>
        <taxon>Eukaryota</taxon>
        <taxon>Viridiplantae</taxon>
        <taxon>Streptophyta</taxon>
        <taxon>Embryophyta</taxon>
        <taxon>Tracheophyta</taxon>
        <taxon>Spermatophyta</taxon>
        <taxon>Magnoliopsida</taxon>
        <taxon>Liliopsida</taxon>
        <taxon>Poales</taxon>
        <taxon>Poaceae</taxon>
        <taxon>BOP clade</taxon>
        <taxon>Pooideae</taxon>
        <taxon>Triticodae</taxon>
        <taxon>Triticeae</taxon>
        <taxon>Triticinae</taxon>
        <taxon>Triticum</taxon>
    </lineage>
</organism>
<reference evidence="3 4" key="1">
    <citation type="submission" date="2017-09" db="EMBL/GenBank/DDBJ databases">
        <authorList>
            <consortium name="International Durum Wheat Genome Sequencing Consortium (IDWGSC)"/>
            <person name="Milanesi L."/>
        </authorList>
    </citation>
    <scope>NUCLEOTIDE SEQUENCE [LARGE SCALE GENOMIC DNA]</scope>
    <source>
        <strain evidence="4">cv. Svevo</strain>
    </source>
</reference>
<dbReference type="AlphaFoldDB" id="A0A9R1S4W0"/>
<dbReference type="EMBL" id="LT934116">
    <property type="protein sequence ID" value="VAH81157.1"/>
    <property type="molecule type" value="Genomic_DNA"/>
</dbReference>
<feature type="chain" id="PRO_5040447215" evidence="2">
    <location>
        <begin position="27"/>
        <end position="108"/>
    </location>
</feature>
<evidence type="ECO:0000313" key="4">
    <source>
        <dbReference type="Proteomes" id="UP000324705"/>
    </source>
</evidence>
<dbReference type="SUPFAM" id="SSF52058">
    <property type="entry name" value="L domain-like"/>
    <property type="match status" value="1"/>
</dbReference>
<evidence type="ECO:0000256" key="2">
    <source>
        <dbReference type="SAM" id="SignalP"/>
    </source>
</evidence>
<sequence>MARSGGSPYAAILLVLCIFQVTDVRGQSTHPIEANALNAIKTMELFKMNLSGTLAPEIGLLSQLRNLNFMWNNLTGNIPKEIGNITTLNLINSTWKMSTMSLDTSKHS</sequence>
<accession>A0A9R1S4W0</accession>
<feature type="signal peptide" evidence="2">
    <location>
        <begin position="1"/>
        <end position="26"/>
    </location>
</feature>
<dbReference type="Proteomes" id="UP000324705">
    <property type="component" value="Chromosome 3B"/>
</dbReference>
<gene>
    <name evidence="3" type="ORF">TRITD_3Bv1G192720</name>
</gene>